<evidence type="ECO:0000256" key="12">
    <source>
        <dbReference type="RuleBase" id="RU000461"/>
    </source>
</evidence>
<keyword evidence="13" id="KW-0175">Coiled coil</keyword>
<dbReference type="InterPro" id="IPR050479">
    <property type="entry name" value="CYP11_CYP27_families"/>
</dbReference>
<dbReference type="EMBL" id="JADBJN010000003">
    <property type="protein sequence ID" value="KAG5671495.1"/>
    <property type="molecule type" value="Genomic_DNA"/>
</dbReference>
<keyword evidence="8 12" id="KW-0560">Oxidoreductase</keyword>
<comment type="similarity">
    <text evidence="5 12">Belongs to the cytochrome P450 family.</text>
</comment>
<evidence type="ECO:0000256" key="11">
    <source>
        <dbReference type="PIRSR" id="PIRSR602403-1"/>
    </source>
</evidence>
<comment type="function">
    <text evidence="2">May be involved in the metabolism of insect hormones and in the breakdown of synthetic insecticides.</text>
</comment>
<keyword evidence="6 11" id="KW-0349">Heme</keyword>
<dbReference type="Pfam" id="PF00067">
    <property type="entry name" value="p450"/>
    <property type="match status" value="1"/>
</dbReference>
<dbReference type="PRINTS" id="PR00465">
    <property type="entry name" value="EP450IV"/>
</dbReference>
<evidence type="ECO:0000256" key="6">
    <source>
        <dbReference type="ARBA" id="ARBA00022617"/>
    </source>
</evidence>
<feature type="coiled-coil region" evidence="13">
    <location>
        <begin position="151"/>
        <end position="178"/>
    </location>
</feature>
<gene>
    <name evidence="14" type="ORF">PVAND_001689</name>
</gene>
<comment type="cofactor">
    <cofactor evidence="1 11">
        <name>heme</name>
        <dbReference type="ChEBI" id="CHEBI:30413"/>
    </cofactor>
</comment>
<sequence length="504" mass="58379">MFIRQSLSTTRRLFSTNFANELQEAKPFSQIPKISALKLVMGNLPGGKYYKKSIKDIQDMFYKEYGCIVKMPGLFGQPEMIFTFNADDFEKAFRAEGIWPVRFGIETLKHYRETMRPEIYTEFGSLGTSDGQKWQTTRTIVNPIMMQPKTVKFYTQQIDEIAKELVEIMRNIKNDKNEMPGNFSDYLNRWSLESIATIAVEKRLNVLSGKTDDENSKKLIKVIRQFFEQGPEFEGKPSIWKYYETKDFKNLIEVYDTMTSIVFNYVNEAIKRFETEEVKEGQEESILRKLLKVNKNVAFITASDLLIAGVDTTASGVTFILYLLAKNPEKQEKLRSEILKILPEKNSQIDSEKMKNLPYLRAVIKESFRMLPVAGGNARKVAKDVVLAGYHVPKDSLIVMSAYNELSNPKFYPEPKKFIPERWLRESKESDQWKSKENNPFSFLPFGFGARSCVGKRIAELETEVVVSNIIRNFKLEWDYPDIKIKGLFANIPDSEMRFKITET</sequence>
<dbReference type="GO" id="GO:0016705">
    <property type="term" value="F:oxidoreductase activity, acting on paired donors, with incorporation or reduction of molecular oxygen"/>
    <property type="evidence" value="ECO:0007669"/>
    <property type="project" value="InterPro"/>
</dbReference>
<reference evidence="14" key="1">
    <citation type="submission" date="2021-03" db="EMBL/GenBank/DDBJ databases">
        <title>Chromosome level genome of the anhydrobiotic midge Polypedilum vanderplanki.</title>
        <authorList>
            <person name="Yoshida Y."/>
            <person name="Kikawada T."/>
            <person name="Gusev O."/>
        </authorList>
    </citation>
    <scope>NUCLEOTIDE SEQUENCE</scope>
    <source>
        <strain evidence="14">NIAS01</strain>
        <tissue evidence="14">Whole body or cell culture</tissue>
    </source>
</reference>
<dbReference type="AlphaFoldDB" id="A0A9J6BP48"/>
<evidence type="ECO:0000256" key="3">
    <source>
        <dbReference type="ARBA" id="ARBA00004174"/>
    </source>
</evidence>
<evidence type="ECO:0000256" key="2">
    <source>
        <dbReference type="ARBA" id="ARBA00003690"/>
    </source>
</evidence>
<name>A0A9J6BP48_POLVA</name>
<dbReference type="OrthoDB" id="3945418at2759"/>
<dbReference type="GO" id="GO:0005506">
    <property type="term" value="F:iron ion binding"/>
    <property type="evidence" value="ECO:0007669"/>
    <property type="project" value="InterPro"/>
</dbReference>
<evidence type="ECO:0000256" key="5">
    <source>
        <dbReference type="ARBA" id="ARBA00010617"/>
    </source>
</evidence>
<dbReference type="Gene3D" id="1.10.630.10">
    <property type="entry name" value="Cytochrome P450"/>
    <property type="match status" value="1"/>
</dbReference>
<protein>
    <recommendedName>
        <fullName evidence="16">Cytochrome P450</fullName>
    </recommendedName>
</protein>
<dbReference type="InterPro" id="IPR002403">
    <property type="entry name" value="Cyt_P450_E_grp-IV"/>
</dbReference>
<evidence type="ECO:0008006" key="16">
    <source>
        <dbReference type="Google" id="ProtNLM"/>
    </source>
</evidence>
<dbReference type="InterPro" id="IPR001128">
    <property type="entry name" value="Cyt_P450"/>
</dbReference>
<evidence type="ECO:0000256" key="13">
    <source>
        <dbReference type="SAM" id="Coils"/>
    </source>
</evidence>
<dbReference type="InterPro" id="IPR036396">
    <property type="entry name" value="Cyt_P450_sf"/>
</dbReference>
<dbReference type="SUPFAM" id="SSF48264">
    <property type="entry name" value="Cytochrome P450"/>
    <property type="match status" value="1"/>
</dbReference>
<keyword evidence="7 11" id="KW-0479">Metal-binding</keyword>
<accession>A0A9J6BP48</accession>
<dbReference type="FunFam" id="1.10.630.10:FF:000006">
    <property type="entry name" value="Cytochrome P450 302a1, mitochondrial"/>
    <property type="match status" value="1"/>
</dbReference>
<evidence type="ECO:0000313" key="15">
    <source>
        <dbReference type="Proteomes" id="UP001107558"/>
    </source>
</evidence>
<evidence type="ECO:0000256" key="7">
    <source>
        <dbReference type="ARBA" id="ARBA00022723"/>
    </source>
</evidence>
<evidence type="ECO:0000313" key="14">
    <source>
        <dbReference type="EMBL" id="KAG5671495.1"/>
    </source>
</evidence>
<evidence type="ECO:0000256" key="10">
    <source>
        <dbReference type="ARBA" id="ARBA00023033"/>
    </source>
</evidence>
<evidence type="ECO:0000256" key="1">
    <source>
        <dbReference type="ARBA" id="ARBA00001971"/>
    </source>
</evidence>
<keyword evidence="10 12" id="KW-0503">Monooxygenase</keyword>
<dbReference type="GO" id="GO:0004497">
    <property type="term" value="F:monooxygenase activity"/>
    <property type="evidence" value="ECO:0007669"/>
    <property type="project" value="UniProtKB-KW"/>
</dbReference>
<evidence type="ECO:0000256" key="9">
    <source>
        <dbReference type="ARBA" id="ARBA00023004"/>
    </source>
</evidence>
<dbReference type="PANTHER" id="PTHR24279:SF120">
    <property type="entry name" value="CYTOCHROME P450"/>
    <property type="match status" value="1"/>
</dbReference>
<dbReference type="PRINTS" id="PR00385">
    <property type="entry name" value="P450"/>
</dbReference>
<dbReference type="GO" id="GO:0020037">
    <property type="term" value="F:heme binding"/>
    <property type="evidence" value="ECO:0007669"/>
    <property type="project" value="InterPro"/>
</dbReference>
<feature type="binding site" description="axial binding residue" evidence="11">
    <location>
        <position position="453"/>
    </location>
    <ligand>
        <name>heme</name>
        <dbReference type="ChEBI" id="CHEBI:30413"/>
    </ligand>
    <ligandPart>
        <name>Fe</name>
        <dbReference type="ChEBI" id="CHEBI:18248"/>
    </ligandPart>
</feature>
<comment type="caution">
    <text evidence="14">The sequence shown here is derived from an EMBL/GenBank/DDBJ whole genome shotgun (WGS) entry which is preliminary data.</text>
</comment>
<dbReference type="GO" id="GO:0005789">
    <property type="term" value="C:endoplasmic reticulum membrane"/>
    <property type="evidence" value="ECO:0007669"/>
    <property type="project" value="UniProtKB-SubCell"/>
</dbReference>
<evidence type="ECO:0000256" key="4">
    <source>
        <dbReference type="ARBA" id="ARBA00004406"/>
    </source>
</evidence>
<dbReference type="InterPro" id="IPR017972">
    <property type="entry name" value="Cyt_P450_CS"/>
</dbReference>
<dbReference type="PROSITE" id="PS00086">
    <property type="entry name" value="CYTOCHROME_P450"/>
    <property type="match status" value="1"/>
</dbReference>
<organism evidence="14 15">
    <name type="scientific">Polypedilum vanderplanki</name>
    <name type="common">Sleeping chironomid midge</name>
    <dbReference type="NCBI Taxonomy" id="319348"/>
    <lineage>
        <taxon>Eukaryota</taxon>
        <taxon>Metazoa</taxon>
        <taxon>Ecdysozoa</taxon>
        <taxon>Arthropoda</taxon>
        <taxon>Hexapoda</taxon>
        <taxon>Insecta</taxon>
        <taxon>Pterygota</taxon>
        <taxon>Neoptera</taxon>
        <taxon>Endopterygota</taxon>
        <taxon>Diptera</taxon>
        <taxon>Nematocera</taxon>
        <taxon>Chironomoidea</taxon>
        <taxon>Chironomidae</taxon>
        <taxon>Chironominae</taxon>
        <taxon>Polypedilum</taxon>
        <taxon>Polypedilum</taxon>
    </lineage>
</organism>
<comment type="subcellular location">
    <subcellularLocation>
        <location evidence="4">Endoplasmic reticulum membrane</location>
        <topology evidence="4">Peripheral membrane protein</topology>
    </subcellularLocation>
    <subcellularLocation>
        <location evidence="3">Microsome membrane</location>
        <topology evidence="3">Peripheral membrane protein</topology>
    </subcellularLocation>
</comment>
<evidence type="ECO:0000256" key="8">
    <source>
        <dbReference type="ARBA" id="ARBA00023002"/>
    </source>
</evidence>
<dbReference type="Proteomes" id="UP001107558">
    <property type="component" value="Chromosome 3"/>
</dbReference>
<proteinExistence type="inferred from homology"/>
<keyword evidence="15" id="KW-1185">Reference proteome</keyword>
<dbReference type="CDD" id="cd11054">
    <property type="entry name" value="CYP24A1-like"/>
    <property type="match status" value="1"/>
</dbReference>
<dbReference type="PANTHER" id="PTHR24279">
    <property type="entry name" value="CYTOCHROME P450"/>
    <property type="match status" value="1"/>
</dbReference>
<keyword evidence="9 11" id="KW-0408">Iron</keyword>